<accession>A0ABP9C2U7</accession>
<keyword evidence="3" id="KW-1185">Reference proteome</keyword>
<dbReference type="InterPro" id="IPR000182">
    <property type="entry name" value="GNAT_dom"/>
</dbReference>
<comment type="caution">
    <text evidence="2">The sequence shown here is derived from an EMBL/GenBank/DDBJ whole genome shotgun (WGS) entry which is preliminary data.</text>
</comment>
<protein>
    <recommendedName>
        <fullName evidence="1">N-acetyltransferase domain-containing protein</fullName>
    </recommendedName>
</protein>
<dbReference type="InterPro" id="IPR052523">
    <property type="entry name" value="Trichothecene_AcTrans"/>
</dbReference>
<gene>
    <name evidence="2" type="ORF">GCM10023231_35360</name>
</gene>
<name>A0ABP9C2U7_9SPHI</name>
<dbReference type="PANTHER" id="PTHR42791:SF1">
    <property type="entry name" value="N-ACETYLTRANSFERASE DOMAIN-CONTAINING PROTEIN"/>
    <property type="match status" value="1"/>
</dbReference>
<sequence length="205" mass="24091">MVIPATTEDKALVIKILADAFQENKSVNYLVKQDRKRQQRLEYLMDYSFDLCWRFGKVFLNKDKTAVALLLYPDQKRVDLKTLLLDLKLVLRTIGLRKVKKALHREARIKAQYPSKEICYLWFIGVESKARQKGKGSEMLRLVIEEAKKQDKSIYLETSTRKNILWYERHGFHIFKTLDFGYSLYLLKHESTIPGTIRSSMISPD</sequence>
<dbReference type="PROSITE" id="PS51186">
    <property type="entry name" value="GNAT"/>
    <property type="match status" value="1"/>
</dbReference>
<reference evidence="3" key="1">
    <citation type="journal article" date="2019" name="Int. J. Syst. Evol. Microbiol.">
        <title>The Global Catalogue of Microorganisms (GCM) 10K type strain sequencing project: providing services to taxonomists for standard genome sequencing and annotation.</title>
        <authorList>
            <consortium name="The Broad Institute Genomics Platform"/>
            <consortium name="The Broad Institute Genome Sequencing Center for Infectious Disease"/>
            <person name="Wu L."/>
            <person name="Ma J."/>
        </authorList>
    </citation>
    <scope>NUCLEOTIDE SEQUENCE [LARGE SCALE GENOMIC DNA]</scope>
    <source>
        <strain evidence="3">JCM 18200</strain>
    </source>
</reference>
<dbReference type="SUPFAM" id="SSF55729">
    <property type="entry name" value="Acyl-CoA N-acyltransferases (Nat)"/>
    <property type="match status" value="1"/>
</dbReference>
<proteinExistence type="predicted"/>
<evidence type="ECO:0000313" key="3">
    <source>
        <dbReference type="Proteomes" id="UP001501411"/>
    </source>
</evidence>
<dbReference type="Proteomes" id="UP001501411">
    <property type="component" value="Unassembled WGS sequence"/>
</dbReference>
<feature type="domain" description="N-acetyltransferase" evidence="1">
    <location>
        <begin position="1"/>
        <end position="190"/>
    </location>
</feature>
<organism evidence="2 3">
    <name type="scientific">Olivibacter ginsenosidimutans</name>
    <dbReference type="NCBI Taxonomy" id="1176537"/>
    <lineage>
        <taxon>Bacteria</taxon>
        <taxon>Pseudomonadati</taxon>
        <taxon>Bacteroidota</taxon>
        <taxon>Sphingobacteriia</taxon>
        <taxon>Sphingobacteriales</taxon>
        <taxon>Sphingobacteriaceae</taxon>
        <taxon>Olivibacter</taxon>
    </lineage>
</organism>
<dbReference type="PANTHER" id="PTHR42791">
    <property type="entry name" value="GNAT FAMILY ACETYLTRANSFERASE"/>
    <property type="match status" value="1"/>
</dbReference>
<dbReference type="InterPro" id="IPR016181">
    <property type="entry name" value="Acyl_CoA_acyltransferase"/>
</dbReference>
<dbReference type="Gene3D" id="3.40.630.30">
    <property type="match status" value="1"/>
</dbReference>
<evidence type="ECO:0000313" key="2">
    <source>
        <dbReference type="EMBL" id="GAA4803296.1"/>
    </source>
</evidence>
<dbReference type="RefSeq" id="WP_345233854.1">
    <property type="nucleotide sequence ID" value="NZ_BAABIQ010000043.1"/>
</dbReference>
<dbReference type="EMBL" id="BAABIQ010000043">
    <property type="protein sequence ID" value="GAA4803296.1"/>
    <property type="molecule type" value="Genomic_DNA"/>
</dbReference>
<dbReference type="Pfam" id="PF00583">
    <property type="entry name" value="Acetyltransf_1"/>
    <property type="match status" value="1"/>
</dbReference>
<evidence type="ECO:0000259" key="1">
    <source>
        <dbReference type="PROSITE" id="PS51186"/>
    </source>
</evidence>